<organism evidence="1 2">
    <name type="scientific">Alosa alosa</name>
    <name type="common">allis shad</name>
    <dbReference type="NCBI Taxonomy" id="278164"/>
    <lineage>
        <taxon>Eukaryota</taxon>
        <taxon>Metazoa</taxon>
        <taxon>Chordata</taxon>
        <taxon>Craniata</taxon>
        <taxon>Vertebrata</taxon>
        <taxon>Euteleostomi</taxon>
        <taxon>Actinopterygii</taxon>
        <taxon>Neopterygii</taxon>
        <taxon>Teleostei</taxon>
        <taxon>Clupei</taxon>
        <taxon>Clupeiformes</taxon>
        <taxon>Clupeoidei</taxon>
        <taxon>Clupeidae</taxon>
        <taxon>Alosa</taxon>
    </lineage>
</organism>
<dbReference type="AlphaFoldDB" id="A0AAV6FR25"/>
<proteinExistence type="predicted"/>
<gene>
    <name evidence="1" type="ORF">AALO_G00262230</name>
</gene>
<reference evidence="1" key="1">
    <citation type="submission" date="2020-10" db="EMBL/GenBank/DDBJ databases">
        <title>Chromosome-scale genome assembly of the Allis shad, Alosa alosa.</title>
        <authorList>
            <person name="Margot Z."/>
            <person name="Christophe K."/>
            <person name="Cabau C."/>
            <person name="Louis A."/>
            <person name="Berthelot C."/>
            <person name="Parey E."/>
            <person name="Roest Crollius H."/>
            <person name="Montfort J."/>
            <person name="Robinson-Rechavi M."/>
            <person name="Bucao C."/>
            <person name="Bouchez O."/>
            <person name="Gislard M."/>
            <person name="Lluch J."/>
            <person name="Milhes M."/>
            <person name="Lampietro C."/>
            <person name="Lopez Roques C."/>
            <person name="Donnadieu C."/>
            <person name="Braasch I."/>
            <person name="Desvignes T."/>
            <person name="Postlethwait J."/>
            <person name="Bobe J."/>
            <person name="Guiguen Y."/>
        </authorList>
    </citation>
    <scope>NUCLEOTIDE SEQUENCE</scope>
    <source>
        <strain evidence="1">M-15738</strain>
        <tissue evidence="1">Blood</tissue>
    </source>
</reference>
<name>A0AAV6FR25_9TELE</name>
<evidence type="ECO:0000313" key="1">
    <source>
        <dbReference type="EMBL" id="KAG5265178.1"/>
    </source>
</evidence>
<protein>
    <submittedName>
        <fullName evidence="1">Uncharacterized protein</fullName>
    </submittedName>
</protein>
<comment type="caution">
    <text evidence="1">The sequence shown here is derived from an EMBL/GenBank/DDBJ whole genome shotgun (WGS) entry which is preliminary data.</text>
</comment>
<feature type="non-terminal residue" evidence="1">
    <location>
        <position position="1"/>
    </location>
</feature>
<keyword evidence="2" id="KW-1185">Reference proteome</keyword>
<evidence type="ECO:0000313" key="2">
    <source>
        <dbReference type="Proteomes" id="UP000823561"/>
    </source>
</evidence>
<accession>A0AAV6FR25</accession>
<dbReference type="Proteomes" id="UP000823561">
    <property type="component" value="Chromosome 20"/>
</dbReference>
<sequence>LHNFQHFIAADVAIAVQVVHTEGPFELLVQATTGRNAQCNDELSEIYRSVTIGVKGAEDVLCELGGVSVREEVSVDLLELLQG</sequence>
<dbReference type="EMBL" id="JADWDJ010000020">
    <property type="protein sequence ID" value="KAG5265178.1"/>
    <property type="molecule type" value="Genomic_DNA"/>
</dbReference>